<dbReference type="Pfam" id="PF13676">
    <property type="entry name" value="TIR_2"/>
    <property type="match status" value="1"/>
</dbReference>
<sequence length="984" mass="110542">MRAFISYVDDNKESTEFARWLVDALAKPGSPVTSWFAPHDLVPVNTFEKRLPRAVSICHLLLFVRAEHTPESNACMDELHYAREYGKPIITLRLGNGFKYHPLVDRLPSVDFTGNREQGLRDLFRRIESLRRPEGQIAQLQEHLRVKRDSFRRLPPSELAIAKEEAAALEARLRELYAEAQVAAEAPVPAPTALVLPRGGAAIADQEGAAAVLEEVRADRVPIVLVVGPEGIGKTRLVKGVLEQVSHAHRVRLEYRQAYGPHSFTAHDLAKLLEKAIEPPRAPAKVQLERTDISTSRKLELLLELIQDKQLIVVLDSYEVLLDATTGKLMDAELDEALEAISRQRRMAVKILIATREQPFARPRRWLTRTFVRRFDKGLPPEEFKKLLASFDPHDAFGLLDPPDDEVDALYERTGGRPRAAEVVHGILEGSPESEHSSLTTLTDIVAALANVAPDDALDFLTGHLIGGLTPEARRVLQAVSAFGTPVDAEAVAFMLPSEKAKQVEQSLKRLQARHLVRRTANNLYYVQPPDDDRALESVQPVADDEWDRRSIVLRAASYFALQRRHEDEVRELGDLTAEFNEIDLLIQAGEFDAAFRAVENVDDHLDNWGCRWVLRRQREQLSGVLHDDLSEIVNLQALSEIALRGDDLPAAEAFCRQAISYLDVDGEPAVRAKLYVSLGAVLQRRDEMAKAEFFYRKALGLARKYRQWEAEAVPLAGLAECHRHRGRLNEAVDCLEQAADRARARLEQGSTRDARRQLADVVLKLGTRYAELGDFDRAKTALDEAGAHARDIDSWATRCWHQVALANLELWQGRLRQARTHAQNGLEQALLLGQLPLQREMYTILAICSLADDEMPDAVDHVYQATRDRLPGRALITLALDGVLEYRRGSPWTAQRRFRQLRLEAAVRSRKDNRDFGAFDMEGLARCGEHLLRDEPPLDAAITLFRQARQVTCAPGITQLIVQLLTLFNDARLQPAIMAASGR</sequence>
<evidence type="ECO:0000256" key="1">
    <source>
        <dbReference type="PROSITE-ProRule" id="PRU00339"/>
    </source>
</evidence>
<evidence type="ECO:0000313" key="6">
    <source>
        <dbReference type="Proteomes" id="UP000649955"/>
    </source>
</evidence>
<keyword evidence="2" id="KW-0175">Coiled coil</keyword>
<dbReference type="PANTHER" id="PTHR47691:SF3">
    <property type="entry name" value="HTH-TYPE TRANSCRIPTIONAL REGULATOR RV0890C-RELATED"/>
    <property type="match status" value="1"/>
</dbReference>
<keyword evidence="1" id="KW-0802">TPR repeat</keyword>
<keyword evidence="6" id="KW-1185">Reference proteome</keyword>
<organism evidence="5 6">
    <name type="scientific">Amycolatopsis bullii</name>
    <dbReference type="NCBI Taxonomy" id="941987"/>
    <lineage>
        <taxon>Bacteria</taxon>
        <taxon>Bacillati</taxon>
        <taxon>Actinomycetota</taxon>
        <taxon>Actinomycetes</taxon>
        <taxon>Pseudonocardiales</taxon>
        <taxon>Pseudonocardiaceae</taxon>
        <taxon>Amycolatopsis</taxon>
    </lineage>
</organism>
<dbReference type="InterPro" id="IPR035897">
    <property type="entry name" value="Toll_tir_struct_dom_sf"/>
</dbReference>
<feature type="coiled-coil region" evidence="2">
    <location>
        <begin position="726"/>
        <end position="753"/>
    </location>
</feature>
<evidence type="ECO:0000259" key="3">
    <source>
        <dbReference type="Pfam" id="PF13191"/>
    </source>
</evidence>
<name>A0ABQ3KD48_9PSEU</name>
<evidence type="ECO:0000256" key="2">
    <source>
        <dbReference type="SAM" id="Coils"/>
    </source>
</evidence>
<proteinExistence type="predicted"/>
<dbReference type="InterPro" id="IPR027417">
    <property type="entry name" value="P-loop_NTPase"/>
</dbReference>
<reference evidence="6" key="1">
    <citation type="journal article" date="2019" name="Int. J. Syst. Evol. Microbiol.">
        <title>The Global Catalogue of Microorganisms (GCM) 10K type strain sequencing project: providing services to taxonomists for standard genome sequencing and annotation.</title>
        <authorList>
            <consortium name="The Broad Institute Genomics Platform"/>
            <consortium name="The Broad Institute Genome Sequencing Center for Infectious Disease"/>
            <person name="Wu L."/>
            <person name="Ma J."/>
        </authorList>
    </citation>
    <scope>NUCLEOTIDE SEQUENCE [LARGE SCALE GENOMIC DNA]</scope>
    <source>
        <strain evidence="6">CGMCC 4.7680</strain>
    </source>
</reference>
<dbReference type="InterPro" id="IPR019734">
    <property type="entry name" value="TPR_rpt"/>
</dbReference>
<dbReference type="SUPFAM" id="SSF48452">
    <property type="entry name" value="TPR-like"/>
    <property type="match status" value="1"/>
</dbReference>
<dbReference type="InterPro" id="IPR000157">
    <property type="entry name" value="TIR_dom"/>
</dbReference>
<dbReference type="Pfam" id="PF13191">
    <property type="entry name" value="AAA_16"/>
    <property type="match status" value="1"/>
</dbReference>
<dbReference type="RefSeq" id="WP_191311295.1">
    <property type="nucleotide sequence ID" value="NZ_BNAW01000013.1"/>
</dbReference>
<dbReference type="InterPro" id="IPR011990">
    <property type="entry name" value="TPR-like_helical_dom_sf"/>
</dbReference>
<dbReference type="PROSITE" id="PS50005">
    <property type="entry name" value="TPR"/>
    <property type="match status" value="1"/>
</dbReference>
<dbReference type="Proteomes" id="UP000649955">
    <property type="component" value="Unassembled WGS sequence"/>
</dbReference>
<dbReference type="Gene3D" id="3.40.50.300">
    <property type="entry name" value="P-loop containing nucleotide triphosphate hydrolases"/>
    <property type="match status" value="1"/>
</dbReference>
<feature type="domain" description="Orc1-like AAA ATPase" evidence="3">
    <location>
        <begin position="211"/>
        <end position="328"/>
    </location>
</feature>
<gene>
    <name evidence="5" type="ORF">GCM10017567_35340</name>
</gene>
<protein>
    <recommendedName>
        <fullName evidence="7">TIR domain-containing protein</fullName>
    </recommendedName>
</protein>
<feature type="repeat" description="TPR" evidence="1">
    <location>
        <begin position="673"/>
        <end position="706"/>
    </location>
</feature>
<accession>A0ABQ3KD48</accession>
<dbReference type="SUPFAM" id="SSF52200">
    <property type="entry name" value="Toll/Interleukin receptor TIR domain"/>
    <property type="match status" value="1"/>
</dbReference>
<dbReference type="EMBL" id="BNAW01000013">
    <property type="protein sequence ID" value="GHG14431.1"/>
    <property type="molecule type" value="Genomic_DNA"/>
</dbReference>
<feature type="domain" description="TIR" evidence="4">
    <location>
        <begin position="4"/>
        <end position="123"/>
    </location>
</feature>
<dbReference type="SMART" id="SM00028">
    <property type="entry name" value="TPR"/>
    <property type="match status" value="3"/>
</dbReference>
<dbReference type="InterPro" id="IPR041664">
    <property type="entry name" value="AAA_16"/>
</dbReference>
<comment type="caution">
    <text evidence="5">The sequence shown here is derived from an EMBL/GenBank/DDBJ whole genome shotgun (WGS) entry which is preliminary data.</text>
</comment>
<evidence type="ECO:0000313" key="5">
    <source>
        <dbReference type="EMBL" id="GHG14431.1"/>
    </source>
</evidence>
<dbReference type="PANTHER" id="PTHR47691">
    <property type="entry name" value="REGULATOR-RELATED"/>
    <property type="match status" value="1"/>
</dbReference>
<dbReference type="Gene3D" id="3.40.50.10140">
    <property type="entry name" value="Toll/interleukin-1 receptor homology (TIR) domain"/>
    <property type="match status" value="1"/>
</dbReference>
<evidence type="ECO:0008006" key="7">
    <source>
        <dbReference type="Google" id="ProtNLM"/>
    </source>
</evidence>
<dbReference type="Gene3D" id="1.25.40.10">
    <property type="entry name" value="Tetratricopeptide repeat domain"/>
    <property type="match status" value="1"/>
</dbReference>
<dbReference type="Pfam" id="PF13424">
    <property type="entry name" value="TPR_12"/>
    <property type="match status" value="1"/>
</dbReference>
<evidence type="ECO:0000259" key="4">
    <source>
        <dbReference type="Pfam" id="PF13676"/>
    </source>
</evidence>
<dbReference type="SUPFAM" id="SSF52540">
    <property type="entry name" value="P-loop containing nucleoside triphosphate hydrolases"/>
    <property type="match status" value="1"/>
</dbReference>
<feature type="coiled-coil region" evidence="2">
    <location>
        <begin position="159"/>
        <end position="186"/>
    </location>
</feature>